<dbReference type="EMBL" id="JBHUIY010000010">
    <property type="protein sequence ID" value="MFD2233554.1"/>
    <property type="molecule type" value="Genomic_DNA"/>
</dbReference>
<dbReference type="InterPro" id="IPR027417">
    <property type="entry name" value="P-loop_NTPase"/>
</dbReference>
<protein>
    <recommendedName>
        <fullName evidence="4">AAA+ ATPase domain-containing protein</fullName>
    </recommendedName>
</protein>
<feature type="transmembrane region" description="Helical" evidence="1">
    <location>
        <begin position="44"/>
        <end position="63"/>
    </location>
</feature>
<dbReference type="SUPFAM" id="SSF52540">
    <property type="entry name" value="P-loop containing nucleoside triphosphate hydrolases"/>
    <property type="match status" value="1"/>
</dbReference>
<reference evidence="3" key="1">
    <citation type="journal article" date="2019" name="Int. J. Syst. Evol. Microbiol.">
        <title>The Global Catalogue of Microorganisms (GCM) 10K type strain sequencing project: providing services to taxonomists for standard genome sequencing and annotation.</title>
        <authorList>
            <consortium name="The Broad Institute Genomics Platform"/>
            <consortium name="The Broad Institute Genome Sequencing Center for Infectious Disease"/>
            <person name="Wu L."/>
            <person name="Ma J."/>
        </authorList>
    </citation>
    <scope>NUCLEOTIDE SEQUENCE [LARGE SCALE GENOMIC DNA]</scope>
    <source>
        <strain evidence="3">KCTC 15012</strain>
    </source>
</reference>
<feature type="transmembrane region" description="Helical" evidence="1">
    <location>
        <begin position="75"/>
        <end position="96"/>
    </location>
</feature>
<keyword evidence="1" id="KW-0812">Transmembrane</keyword>
<evidence type="ECO:0000256" key="1">
    <source>
        <dbReference type="SAM" id="Phobius"/>
    </source>
</evidence>
<evidence type="ECO:0000313" key="3">
    <source>
        <dbReference type="Proteomes" id="UP001597296"/>
    </source>
</evidence>
<keyword evidence="3" id="KW-1185">Reference proteome</keyword>
<feature type="transmembrane region" description="Helical" evidence="1">
    <location>
        <begin position="21"/>
        <end position="38"/>
    </location>
</feature>
<keyword evidence="1" id="KW-1133">Transmembrane helix</keyword>
<sequence>MEQDATRSAVEKSQKDAITRYAALAGALLLGGLSAFLPGEELAARVWAIILYFRLNNLLTSVFGEPQARAFVSDYFYLFFGLLGAVLGAAACRRGFRLIAALGEPRPAEILRPVCQVGSYDPLWAPATERDLPVLPIDWVPPSPGGSAARYRLWTELVRFLNTDVGDGRLDWLMRPRRKVVRFRVALLTGPSGAGKTRMATELARARARREVLGADPAEADPDLLKARFRARARLILGEFLRRRIFLLARREPSYSLGGADPEAGWKAAAPATVQFPWTGCDPWDAWWLVSPPGEDPVSHDGRQAFDGGLIAQLSCWRPRRPTLLLLDDPRDGDAAQIVAALQKSETQFRHPVRLIVMQQTPPIALDLINAEGKFESKIRGVDQYFVLDEGMGPAEVRGLAGTLYAALEAMRRQDPTRPRPVVHWQADDRSVDEVIRRTAGNPLLIVLDLHRRFLNPADGDQSLRHVLARRAKRIHEALRDEQIGDDRIRAVALATLVGDVSIPPAVRAGIPLLQGGFPPKLLGAVPNLRRGEGGPPRVHPERIGDAFVAYLLDAVWAETERDEVIRLAWQIAPEAMPHASWRLSLASEAVAANLWREMGAASERDPLGTTLAFLRWACLIPRLEWDLGDVPGPAPFPRLEPNGLEGLPDPETAARHRALNQRADHARREVLARIGALPPALAAQAWEQMATLLTIDRTIAVVHGRTAWRCLMVLTKRVLGDSSVWSTAEDAARATEILSSLLLAFGTWGGMPGPAGSGDDIEILRSLLRRLTSYPQAVAVLERDFDQLTDIFSNNPIRPYIETVFQVVAAAVLDDLGENFTGEGDDGDGARARAWRIRGWALRADRPACEAVARRIEQWAAAFPSEASIQRERAEAWLYASQACGGSEEIARRIDQIAAPFAGDDRIAWVRARAWRAVGEVSADEPRACEVAARRVDEICAPFAGEARFEVERAQAWRHVCCAFRDDRGACEEAARRVDEICAPFAGEARFEEERAQAWRTVCYAFCDDRGACEALARRVDEICAPFAGESSFEEERAQAWRTVCYAFCDDLGACEALARRVDGICAPFAGESSFEEERALAWRTVCHAFRDDRGACEAMARRVEEICAPFAGAARFEVERAQAWRTVCHAFRDDRGACEALARRVDEICAPFAGESSFEEERAQAWRTVCHAFRDDRGACEALARRVDEICAPFAGEARFEVERAQAWRNVCYAFRDDRGACEAMARRVEEICAPFAGEASFEVERAQAWRNACYACREDREAYEAMVRQVDEICVPFAGDPKFERERAEVRRYASWR</sequence>
<organism evidence="2 3">
    <name type="scientific">Phaeospirillum tilakii</name>
    <dbReference type="NCBI Taxonomy" id="741673"/>
    <lineage>
        <taxon>Bacteria</taxon>
        <taxon>Pseudomonadati</taxon>
        <taxon>Pseudomonadota</taxon>
        <taxon>Alphaproteobacteria</taxon>
        <taxon>Rhodospirillales</taxon>
        <taxon>Rhodospirillaceae</taxon>
        <taxon>Phaeospirillum</taxon>
    </lineage>
</organism>
<evidence type="ECO:0000313" key="2">
    <source>
        <dbReference type="EMBL" id="MFD2233554.1"/>
    </source>
</evidence>
<name>A0ABW5C8A9_9PROT</name>
<dbReference type="Proteomes" id="UP001597296">
    <property type="component" value="Unassembled WGS sequence"/>
</dbReference>
<gene>
    <name evidence="2" type="ORF">ACFSNB_07030</name>
</gene>
<accession>A0ABW5C8A9</accession>
<comment type="caution">
    <text evidence="2">The sequence shown here is derived from an EMBL/GenBank/DDBJ whole genome shotgun (WGS) entry which is preliminary data.</text>
</comment>
<keyword evidence="1" id="KW-0472">Membrane</keyword>
<proteinExistence type="predicted"/>
<dbReference type="RefSeq" id="WP_377315342.1">
    <property type="nucleotide sequence ID" value="NZ_JBHUIY010000010.1"/>
</dbReference>
<evidence type="ECO:0008006" key="4">
    <source>
        <dbReference type="Google" id="ProtNLM"/>
    </source>
</evidence>